<evidence type="ECO:0000259" key="1">
    <source>
        <dbReference type="Pfam" id="PF01266"/>
    </source>
</evidence>
<reference evidence="2 3" key="1">
    <citation type="submission" date="2024-07" db="EMBL/GenBank/DDBJ databases">
        <title>Section-level genome sequencing and comparative genomics of Aspergillus sections Usti and Cavernicolus.</title>
        <authorList>
            <consortium name="Lawrence Berkeley National Laboratory"/>
            <person name="Nybo J.L."/>
            <person name="Vesth T.C."/>
            <person name="Theobald S."/>
            <person name="Frisvad J.C."/>
            <person name="Larsen T.O."/>
            <person name="Kjaerboelling I."/>
            <person name="Rothschild-Mancinelli K."/>
            <person name="Lyhne E.K."/>
            <person name="Kogle M.E."/>
            <person name="Barry K."/>
            <person name="Clum A."/>
            <person name="Na H."/>
            <person name="Ledsgaard L."/>
            <person name="Lin J."/>
            <person name="Lipzen A."/>
            <person name="Kuo A."/>
            <person name="Riley R."/>
            <person name="Mondo S."/>
            <person name="Labutti K."/>
            <person name="Haridas S."/>
            <person name="Pangalinan J."/>
            <person name="Salamov A.A."/>
            <person name="Simmons B.A."/>
            <person name="Magnuson J.K."/>
            <person name="Chen J."/>
            <person name="Drula E."/>
            <person name="Henrissat B."/>
            <person name="Wiebenga A."/>
            <person name="Lubbers R.J."/>
            <person name="Gomes A.C."/>
            <person name="Makela M.R."/>
            <person name="Stajich J."/>
            <person name="Grigoriev I.V."/>
            <person name="Mortensen U.H."/>
            <person name="De Vries R.P."/>
            <person name="Baker S.E."/>
            <person name="Andersen M.R."/>
        </authorList>
    </citation>
    <scope>NUCLEOTIDE SEQUENCE [LARGE SCALE GENOMIC DNA]</scope>
    <source>
        <strain evidence="2 3">CBS 588.65</strain>
    </source>
</reference>
<protein>
    <recommendedName>
        <fullName evidence="1">FAD dependent oxidoreductase domain-containing protein</fullName>
    </recommendedName>
</protein>
<dbReference type="Gene3D" id="3.50.50.60">
    <property type="entry name" value="FAD/NAD(P)-binding domain"/>
    <property type="match status" value="2"/>
</dbReference>
<dbReference type="SUPFAM" id="SSF51905">
    <property type="entry name" value="FAD/NAD(P)-binding domain"/>
    <property type="match status" value="1"/>
</dbReference>
<feature type="domain" description="FAD dependent oxidoreductase" evidence="1">
    <location>
        <begin position="35"/>
        <end position="250"/>
    </location>
</feature>
<gene>
    <name evidence="2" type="ORF">BJX63DRAFT_432947</name>
</gene>
<name>A0ABR4H909_9EURO</name>
<keyword evidence="3" id="KW-1185">Reference proteome</keyword>
<accession>A0ABR4H909</accession>
<comment type="caution">
    <text evidence="2">The sequence shown here is derived from an EMBL/GenBank/DDBJ whole genome shotgun (WGS) entry which is preliminary data.</text>
</comment>
<dbReference type="Proteomes" id="UP001610334">
    <property type="component" value="Unassembled WGS sequence"/>
</dbReference>
<evidence type="ECO:0000313" key="3">
    <source>
        <dbReference type="Proteomes" id="UP001610334"/>
    </source>
</evidence>
<organism evidence="2 3">
    <name type="scientific">Aspergillus granulosus</name>
    <dbReference type="NCBI Taxonomy" id="176169"/>
    <lineage>
        <taxon>Eukaryota</taxon>
        <taxon>Fungi</taxon>
        <taxon>Dikarya</taxon>
        <taxon>Ascomycota</taxon>
        <taxon>Pezizomycotina</taxon>
        <taxon>Eurotiomycetes</taxon>
        <taxon>Eurotiomycetidae</taxon>
        <taxon>Eurotiales</taxon>
        <taxon>Aspergillaceae</taxon>
        <taxon>Aspergillus</taxon>
        <taxon>Aspergillus subgen. Nidulantes</taxon>
    </lineage>
</organism>
<dbReference type="EMBL" id="JBFXLT010000052">
    <property type="protein sequence ID" value="KAL2811942.1"/>
    <property type="molecule type" value="Genomic_DNA"/>
</dbReference>
<dbReference type="Gene3D" id="3.30.9.10">
    <property type="entry name" value="D-Amino Acid Oxidase, subunit A, domain 2"/>
    <property type="match status" value="1"/>
</dbReference>
<dbReference type="Pfam" id="PF01266">
    <property type="entry name" value="DAO"/>
    <property type="match status" value="1"/>
</dbReference>
<dbReference type="PANTHER" id="PTHR13847:SF279">
    <property type="entry name" value="FAD DEPENDENT OXIDOREDUCTASE DOMAIN-CONTAINING PROTEIN-RELATED"/>
    <property type="match status" value="1"/>
</dbReference>
<dbReference type="InterPro" id="IPR036188">
    <property type="entry name" value="FAD/NAD-bd_sf"/>
</dbReference>
<dbReference type="PANTHER" id="PTHR13847">
    <property type="entry name" value="SARCOSINE DEHYDROGENASE-RELATED"/>
    <property type="match status" value="1"/>
</dbReference>
<evidence type="ECO:0000313" key="2">
    <source>
        <dbReference type="EMBL" id="KAL2811942.1"/>
    </source>
</evidence>
<sequence length="303" mass="33348">MSPIPVSSSTTPFWRTELHEFDSHRITPDLPSNCDIVIFGAGFVGAALVYYLYDENPSPPAVIILEAREACSGATGRNGQFAVHGHMKPDVYYQDLVEKEKVDCDFVLTRDRDATLDPKLARDTHYAFIELQKSGIADLKDVFYAHGKEADQLTKSSGVKGALPCFTFTAGHVWPYKMVMHLLQTAVTGANLQTHTPVTRISDTPLPDGRWLAHTERGTIKAKKILIATNGYTAYLGPQFQDKIVAVRGICSRNSPPDFMPYVGEVPGKPNPMILAGFSGYGMAMILLSAKVMGQMIRHGLKF</sequence>
<proteinExistence type="predicted"/>
<dbReference type="InterPro" id="IPR006076">
    <property type="entry name" value="FAD-dep_OxRdtase"/>
</dbReference>